<gene>
    <name evidence="1" type="ORF">SAMN05216577_11069</name>
</gene>
<sequence length="94" mass="10115">MLAYQFDTAGLLVGTTEADESPLEPGVYLLPARCTLVAPPAEVPEDRWPRFNGADWDLVNRPEPAAAPDPVAKLTEFLAQNPDVAALLNTDNAL</sequence>
<dbReference type="Proteomes" id="UP000183385">
    <property type="component" value="Unassembled WGS sequence"/>
</dbReference>
<proteinExistence type="predicted"/>
<dbReference type="AlphaFoldDB" id="A0AAQ1KFJ8"/>
<name>A0AAQ1KFJ8_9PSED</name>
<evidence type="ECO:0008006" key="3">
    <source>
        <dbReference type="Google" id="ProtNLM"/>
    </source>
</evidence>
<organism evidence="1 2">
    <name type="scientific">Pseudomonas citronellolis</name>
    <dbReference type="NCBI Taxonomy" id="53408"/>
    <lineage>
        <taxon>Bacteria</taxon>
        <taxon>Pseudomonadati</taxon>
        <taxon>Pseudomonadota</taxon>
        <taxon>Gammaproteobacteria</taxon>
        <taxon>Pseudomonadales</taxon>
        <taxon>Pseudomonadaceae</taxon>
        <taxon>Pseudomonas</taxon>
    </lineage>
</organism>
<reference evidence="1 2" key="1">
    <citation type="submission" date="2016-10" db="EMBL/GenBank/DDBJ databases">
        <authorList>
            <person name="Varghese N."/>
            <person name="Submissions S."/>
        </authorList>
    </citation>
    <scope>NUCLEOTIDE SEQUENCE [LARGE SCALE GENOMIC DNA]</scope>
    <source>
        <strain evidence="1 2">LMG 18378</strain>
    </source>
</reference>
<keyword evidence="2" id="KW-1185">Reference proteome</keyword>
<evidence type="ECO:0000313" key="2">
    <source>
        <dbReference type="Proteomes" id="UP000183385"/>
    </source>
</evidence>
<dbReference type="EMBL" id="FOLS01000010">
    <property type="protein sequence ID" value="SFC76029.1"/>
    <property type="molecule type" value="Genomic_DNA"/>
</dbReference>
<dbReference type="RefSeq" id="WP_074980202.1">
    <property type="nucleotide sequence ID" value="NZ_FOLS01000010.1"/>
</dbReference>
<comment type="caution">
    <text evidence="1">The sequence shown here is derived from an EMBL/GenBank/DDBJ whole genome shotgun (WGS) entry which is preliminary data.</text>
</comment>
<accession>A0AAQ1KFJ8</accession>
<evidence type="ECO:0000313" key="1">
    <source>
        <dbReference type="EMBL" id="SFC76029.1"/>
    </source>
</evidence>
<protein>
    <recommendedName>
        <fullName evidence="3">Phage tail protein</fullName>
    </recommendedName>
</protein>